<sequence>MAPIPEWIHAVLHHQQVVASDASFAEKAMLRRKGNRSSRRGTHPCPLYGVVLAGSYRQPRPSKLRVPREPIRARAAIVEHRECEETRPKLLRSAYLTAGQANVDAEMIAIRRIQPVQSWIIAHATVSRSKHISRSLDLSALD</sequence>
<dbReference type="Proteomes" id="UP000190744">
    <property type="component" value="Unassembled WGS sequence"/>
</dbReference>
<evidence type="ECO:0000313" key="2">
    <source>
        <dbReference type="Proteomes" id="UP000190744"/>
    </source>
</evidence>
<dbReference type="EMBL" id="LJBN01000001">
    <property type="protein sequence ID" value="OOQ91758.1"/>
    <property type="molecule type" value="Genomic_DNA"/>
</dbReference>
<dbReference type="AlphaFoldDB" id="A0A1S9S3G5"/>
<comment type="caution">
    <text evidence="1">The sequence shown here is derived from an EMBL/GenBank/DDBJ whole genome shotgun (WGS) entry which is preliminary data.</text>
</comment>
<accession>A0A1S9S3G5</accession>
<gene>
    <name evidence="1" type="ORF">PEBR_09389</name>
</gene>
<organism evidence="1 2">
    <name type="scientific">Penicillium brasilianum</name>
    <dbReference type="NCBI Taxonomy" id="104259"/>
    <lineage>
        <taxon>Eukaryota</taxon>
        <taxon>Fungi</taxon>
        <taxon>Dikarya</taxon>
        <taxon>Ascomycota</taxon>
        <taxon>Pezizomycotina</taxon>
        <taxon>Eurotiomycetes</taxon>
        <taxon>Eurotiomycetidae</taxon>
        <taxon>Eurotiales</taxon>
        <taxon>Aspergillaceae</taxon>
        <taxon>Penicillium</taxon>
    </lineage>
</organism>
<evidence type="ECO:0000313" key="1">
    <source>
        <dbReference type="EMBL" id="OOQ91758.1"/>
    </source>
</evidence>
<reference evidence="2" key="1">
    <citation type="submission" date="2015-09" db="EMBL/GenBank/DDBJ databases">
        <authorList>
            <person name="Fill T.P."/>
            <person name="Baretta J.F."/>
            <person name="de Almeida L.G."/>
            <person name="Rocha M."/>
            <person name="de Souza D.H."/>
            <person name="Malavazi I."/>
            <person name="Cerdeira L.T."/>
            <person name="Hong H."/>
            <person name="Samborskyy M."/>
            <person name="de Vasconcelos A.T."/>
            <person name="Leadlay P."/>
            <person name="Rodrigues-Filho E."/>
        </authorList>
    </citation>
    <scope>NUCLEOTIDE SEQUENCE [LARGE SCALE GENOMIC DNA]</scope>
    <source>
        <strain evidence="2">LaBioMMi 136</strain>
    </source>
</reference>
<name>A0A1S9S3G5_PENBI</name>
<proteinExistence type="predicted"/>
<protein>
    <submittedName>
        <fullName evidence="1">Uncharacterized protein</fullName>
    </submittedName>
</protein>